<dbReference type="Proteomes" id="UP001165960">
    <property type="component" value="Unassembled WGS sequence"/>
</dbReference>
<keyword evidence="2" id="KW-1185">Reference proteome</keyword>
<dbReference type="EMBL" id="QTSX02000048">
    <property type="protein sequence ID" value="KAJ9089432.1"/>
    <property type="molecule type" value="Genomic_DNA"/>
</dbReference>
<organism evidence="1 2">
    <name type="scientific">Entomophthora muscae</name>
    <dbReference type="NCBI Taxonomy" id="34485"/>
    <lineage>
        <taxon>Eukaryota</taxon>
        <taxon>Fungi</taxon>
        <taxon>Fungi incertae sedis</taxon>
        <taxon>Zoopagomycota</taxon>
        <taxon>Entomophthoromycotina</taxon>
        <taxon>Entomophthoromycetes</taxon>
        <taxon>Entomophthorales</taxon>
        <taxon>Entomophthoraceae</taxon>
        <taxon>Entomophthora</taxon>
    </lineage>
</organism>
<gene>
    <name evidence="1" type="ORF">DSO57_1013180</name>
</gene>
<evidence type="ECO:0000313" key="2">
    <source>
        <dbReference type="Proteomes" id="UP001165960"/>
    </source>
</evidence>
<reference evidence="1" key="1">
    <citation type="submission" date="2022-04" db="EMBL/GenBank/DDBJ databases">
        <title>Genome of the entomopathogenic fungus Entomophthora muscae.</title>
        <authorList>
            <person name="Elya C."/>
            <person name="Lovett B.R."/>
            <person name="Lee E."/>
            <person name="Macias A.M."/>
            <person name="Hajek A.E."/>
            <person name="De Bivort B.L."/>
            <person name="Kasson M.T."/>
            <person name="De Fine Licht H.H."/>
            <person name="Stajich J.E."/>
        </authorList>
    </citation>
    <scope>NUCLEOTIDE SEQUENCE</scope>
    <source>
        <strain evidence="1">Berkeley</strain>
    </source>
</reference>
<protein>
    <submittedName>
        <fullName evidence="1">Uncharacterized protein</fullName>
    </submittedName>
</protein>
<proteinExistence type="predicted"/>
<evidence type="ECO:0000313" key="1">
    <source>
        <dbReference type="EMBL" id="KAJ9089432.1"/>
    </source>
</evidence>
<name>A0ACC2USV2_9FUNG</name>
<accession>A0ACC2USV2</accession>
<comment type="caution">
    <text evidence="1">The sequence shown here is derived from an EMBL/GenBank/DDBJ whole genome shotgun (WGS) entry which is preliminary data.</text>
</comment>
<sequence length="190" mass="21277">MHTRPARKKRQHKAALLACDQCQLRKVRCIAATVGGQCQSCVTRGKVCTYMNPTLRSIKLKSSPSFQTPIEAIFTPRRSSLLEGEQDDIVRFFRLVDLPEVRALKEALPQLVAQTSHTEFRFLVHTILAALFFKLDSQLSQASPKAIHNYAASVDHLLLIEASSNPQLMAPIFSLLETVKSWASFIVSKN</sequence>